<organism evidence="3 4">
    <name type="scientific">Actinidia rufa</name>
    <dbReference type="NCBI Taxonomy" id="165716"/>
    <lineage>
        <taxon>Eukaryota</taxon>
        <taxon>Viridiplantae</taxon>
        <taxon>Streptophyta</taxon>
        <taxon>Embryophyta</taxon>
        <taxon>Tracheophyta</taxon>
        <taxon>Spermatophyta</taxon>
        <taxon>Magnoliopsida</taxon>
        <taxon>eudicotyledons</taxon>
        <taxon>Gunneridae</taxon>
        <taxon>Pentapetalae</taxon>
        <taxon>asterids</taxon>
        <taxon>Ericales</taxon>
        <taxon>Actinidiaceae</taxon>
        <taxon>Actinidia</taxon>
    </lineage>
</organism>
<dbReference type="Gene3D" id="3.90.550.50">
    <property type="match status" value="1"/>
</dbReference>
<accession>A0A7J0H090</accession>
<feature type="region of interest" description="Disordered" evidence="1">
    <location>
        <begin position="66"/>
        <end position="88"/>
    </location>
</feature>
<dbReference type="Proteomes" id="UP000585474">
    <property type="component" value="Unassembled WGS sequence"/>
</dbReference>
<dbReference type="AlphaFoldDB" id="A0A7J0H090"/>
<comment type="caution">
    <text evidence="3">The sequence shown here is derived from an EMBL/GenBank/DDBJ whole genome shotgun (WGS) entry which is preliminary data.</text>
</comment>
<gene>
    <name evidence="3" type="ORF">Acr_25g0008610</name>
</gene>
<dbReference type="Pfam" id="PF04646">
    <property type="entry name" value="DUF604"/>
    <property type="match status" value="1"/>
</dbReference>
<feature type="compositionally biased region" description="Polar residues" evidence="1">
    <location>
        <begin position="66"/>
        <end position="77"/>
    </location>
</feature>
<name>A0A7J0H090_9ERIC</name>
<keyword evidence="2" id="KW-0812">Transmembrane</keyword>
<dbReference type="EMBL" id="BJWL01000025">
    <property type="protein sequence ID" value="GFZ16452.1"/>
    <property type="molecule type" value="Genomic_DNA"/>
</dbReference>
<sequence>MKATQKDFGRAHRGSWARRPRVVPKLMLWLVLFVSVTYTMYTLKLFSSASASSYCDDDPLFIPTTDNRLTLPSNTTSEPPPPIRAQPGPTDLSHVVFGIAGSARKWDHRKDYIKVWWRKGMRGGRLARRPGQNPTRRAPPRNPCLRRYNPILLLEPAGYPDSRSGSLGSCPKRFGSRSPNIYFSYSMAFGGGGFAISYPLARALEKMQDRCIQRYPGLFASDDRMQACMAELGVPLTKELGFHQVCISAFLCVFF</sequence>
<evidence type="ECO:0000313" key="3">
    <source>
        <dbReference type="EMBL" id="GFZ16452.1"/>
    </source>
</evidence>
<keyword evidence="4" id="KW-1185">Reference proteome</keyword>
<feature type="transmembrane region" description="Helical" evidence="2">
    <location>
        <begin position="181"/>
        <end position="201"/>
    </location>
</feature>
<keyword evidence="2" id="KW-1133">Transmembrane helix</keyword>
<evidence type="ECO:0000256" key="1">
    <source>
        <dbReference type="SAM" id="MobiDB-lite"/>
    </source>
</evidence>
<proteinExistence type="predicted"/>
<dbReference type="OrthoDB" id="1722716at2759"/>
<keyword evidence="3" id="KW-0808">Transferase</keyword>
<evidence type="ECO:0000313" key="4">
    <source>
        <dbReference type="Proteomes" id="UP000585474"/>
    </source>
</evidence>
<dbReference type="InterPro" id="IPR006740">
    <property type="entry name" value="DUF604"/>
</dbReference>
<dbReference type="PANTHER" id="PTHR10811">
    <property type="entry name" value="FRINGE-RELATED"/>
    <property type="match status" value="1"/>
</dbReference>
<protein>
    <submittedName>
        <fullName evidence="3">Transferring glycosyl group transferase</fullName>
    </submittedName>
</protein>
<keyword evidence="2" id="KW-0472">Membrane</keyword>
<evidence type="ECO:0000256" key="2">
    <source>
        <dbReference type="SAM" id="Phobius"/>
    </source>
</evidence>
<reference evidence="3 4" key="1">
    <citation type="submission" date="2019-07" db="EMBL/GenBank/DDBJ databases">
        <title>De Novo Assembly of kiwifruit Actinidia rufa.</title>
        <authorList>
            <person name="Sugita-Konishi S."/>
            <person name="Sato K."/>
            <person name="Mori E."/>
            <person name="Abe Y."/>
            <person name="Kisaki G."/>
            <person name="Hamano K."/>
            <person name="Suezawa K."/>
            <person name="Otani M."/>
            <person name="Fukuda T."/>
            <person name="Manabe T."/>
            <person name="Gomi K."/>
            <person name="Tabuchi M."/>
            <person name="Akimitsu K."/>
            <person name="Kataoka I."/>
        </authorList>
    </citation>
    <scope>NUCLEOTIDE SEQUENCE [LARGE SCALE GENOMIC DNA]</scope>
    <source>
        <strain evidence="4">cv. Fuchu</strain>
    </source>
</reference>
<dbReference type="GO" id="GO:0016740">
    <property type="term" value="F:transferase activity"/>
    <property type="evidence" value="ECO:0007669"/>
    <property type="project" value="UniProtKB-KW"/>
</dbReference>
<feature type="transmembrane region" description="Helical" evidence="2">
    <location>
        <begin position="26"/>
        <end position="43"/>
    </location>
</feature>